<dbReference type="PANTHER" id="PTHR43767:SF1">
    <property type="entry name" value="NONRIBOSOMAL PEPTIDE SYNTHASE PES1 (EUROFUNG)-RELATED"/>
    <property type="match status" value="1"/>
</dbReference>
<dbReference type="InterPro" id="IPR000873">
    <property type="entry name" value="AMP-dep_synth/lig_dom"/>
</dbReference>
<dbReference type="Proteomes" id="UP001205185">
    <property type="component" value="Unassembled WGS sequence"/>
</dbReference>
<comment type="caution">
    <text evidence="3">The sequence shown here is derived from an EMBL/GenBank/DDBJ whole genome shotgun (WGS) entry which is preliminary data.</text>
</comment>
<accession>A0ABT1IHZ4</accession>
<dbReference type="InterPro" id="IPR042099">
    <property type="entry name" value="ANL_N_sf"/>
</dbReference>
<feature type="domain" description="AMP-binding enzyme C-terminal" evidence="2">
    <location>
        <begin position="423"/>
        <end position="498"/>
    </location>
</feature>
<dbReference type="InterPro" id="IPR025110">
    <property type="entry name" value="AMP-bd_C"/>
</dbReference>
<name>A0ABT1IHZ4_9PSEU</name>
<evidence type="ECO:0000313" key="3">
    <source>
        <dbReference type="EMBL" id="MCP2272163.1"/>
    </source>
</evidence>
<dbReference type="Gene3D" id="3.30.300.30">
    <property type="match status" value="1"/>
</dbReference>
<dbReference type="RefSeq" id="WP_253889185.1">
    <property type="nucleotide sequence ID" value="NZ_BAAAVB010000015.1"/>
</dbReference>
<organism evidence="3 4">
    <name type="scientific">Actinokineospora diospyrosa</name>
    <dbReference type="NCBI Taxonomy" id="103728"/>
    <lineage>
        <taxon>Bacteria</taxon>
        <taxon>Bacillati</taxon>
        <taxon>Actinomycetota</taxon>
        <taxon>Actinomycetes</taxon>
        <taxon>Pseudonocardiales</taxon>
        <taxon>Pseudonocardiaceae</taxon>
        <taxon>Actinokineospora</taxon>
    </lineage>
</organism>
<sequence length="510" mass="52777">MAQGSTGNVADLLTAASEKVPAHPGLLDVPSGRSLSWRQLDAAVGRYANTLVGLGIAPGDRVAVVMSNSLPACVVLFAVLRAGAVAVPLGTDAVPREVERVLDHSGVCFAFGVPRVTDRTGGVVTALPDPVLDDSPESDFAGPSRAGGEDTALLCYTSGTASTPRGVLLSHRALLANAEQCAALRPAPVTPTDRVLLAVPLAHAYGLSGLWQVALTGATGILTGRFDIDTALDACREHRVTTVVGVPAMYQALATAGRDRLGDALSTARMLTSGAAPLDPRTLALFRQETGLSIFEGYGLTETGPVLTSTLVGGVAKPGFVGRPIPGVELRLVDADGRPVAASADPDESLASDFGEDSDTGLVAARGANLFSGYWPDGAGGPDAEGWFRTGDVGYFDADGDLRLVDRSTDLIIVNGFNVYPHEVEQVVGELSEVAEAAAVGVPDDRAGERVKLVVVPAAGVSLTEERLLEHCRANLARFKVPAVVEFAESLPHSVTGKIRRAGLRGSVES</sequence>
<dbReference type="Pfam" id="PF13193">
    <property type="entry name" value="AMP-binding_C"/>
    <property type="match status" value="1"/>
</dbReference>
<dbReference type="InterPro" id="IPR050237">
    <property type="entry name" value="ATP-dep_AMP-bd_enzyme"/>
</dbReference>
<gene>
    <name evidence="3" type="ORF">LV75_004682</name>
</gene>
<protein>
    <submittedName>
        <fullName evidence="3">Long-chain acyl-CoA synthetase</fullName>
    </submittedName>
</protein>
<evidence type="ECO:0000259" key="1">
    <source>
        <dbReference type="Pfam" id="PF00501"/>
    </source>
</evidence>
<proteinExistence type="predicted"/>
<dbReference type="InterPro" id="IPR045851">
    <property type="entry name" value="AMP-bd_C_sf"/>
</dbReference>
<evidence type="ECO:0000259" key="2">
    <source>
        <dbReference type="Pfam" id="PF13193"/>
    </source>
</evidence>
<dbReference type="Pfam" id="PF00501">
    <property type="entry name" value="AMP-binding"/>
    <property type="match status" value="1"/>
</dbReference>
<dbReference type="SUPFAM" id="SSF56801">
    <property type="entry name" value="Acetyl-CoA synthetase-like"/>
    <property type="match status" value="1"/>
</dbReference>
<feature type="domain" description="AMP-dependent synthetase/ligase" evidence="1">
    <location>
        <begin position="18"/>
        <end position="375"/>
    </location>
</feature>
<dbReference type="EMBL" id="JAMTCO010000011">
    <property type="protein sequence ID" value="MCP2272163.1"/>
    <property type="molecule type" value="Genomic_DNA"/>
</dbReference>
<dbReference type="PANTHER" id="PTHR43767">
    <property type="entry name" value="LONG-CHAIN-FATTY-ACID--COA LIGASE"/>
    <property type="match status" value="1"/>
</dbReference>
<dbReference type="Gene3D" id="3.40.50.12780">
    <property type="entry name" value="N-terminal domain of ligase-like"/>
    <property type="match status" value="1"/>
</dbReference>
<evidence type="ECO:0000313" key="4">
    <source>
        <dbReference type="Proteomes" id="UP001205185"/>
    </source>
</evidence>
<reference evidence="3 4" key="1">
    <citation type="submission" date="2022-06" db="EMBL/GenBank/DDBJ databases">
        <title>Genomic Encyclopedia of Archaeal and Bacterial Type Strains, Phase II (KMG-II): from individual species to whole genera.</title>
        <authorList>
            <person name="Goeker M."/>
        </authorList>
    </citation>
    <scope>NUCLEOTIDE SEQUENCE [LARGE SCALE GENOMIC DNA]</scope>
    <source>
        <strain evidence="3 4">DSM 44255</strain>
    </source>
</reference>
<keyword evidence="4" id="KW-1185">Reference proteome</keyword>